<dbReference type="Pfam" id="PF21467">
    <property type="entry name" value="BetaGal_gal-bd"/>
    <property type="match status" value="2"/>
</dbReference>
<reference evidence="9" key="1">
    <citation type="submission" date="2014-08" db="EMBL/GenBank/DDBJ databases">
        <authorList>
            <person name="Murali S."/>
            <person name="Richards S."/>
            <person name="Bandaranaike D."/>
            <person name="Bellair M."/>
            <person name="Blankenburg K."/>
            <person name="Chao H."/>
            <person name="Dinh H."/>
            <person name="Doddapaneni H."/>
            <person name="Dugan-Rocha S."/>
            <person name="Elkadiri S."/>
            <person name="Gnanaolivu R."/>
            <person name="Hughes D."/>
            <person name="Lee S."/>
            <person name="Li M."/>
            <person name="Ming W."/>
            <person name="Munidasa M."/>
            <person name="Muniz J."/>
            <person name="Nguyen L."/>
            <person name="Osuji N."/>
            <person name="Pu L.-L."/>
            <person name="Puazo M."/>
            <person name="Skinner E."/>
            <person name="Qu C."/>
            <person name="Quiroz J."/>
            <person name="Raj R."/>
            <person name="Weissenberger G."/>
            <person name="Xin Y."/>
            <person name="Zou X."/>
            <person name="Han Y."/>
            <person name="Worley K."/>
            <person name="Muzny D."/>
            <person name="Gibbs R."/>
        </authorList>
    </citation>
    <scope>NUCLEOTIDE SEQUENCE</scope>
    <source>
        <strain evidence="9">HAZT.00-mixed</strain>
        <tissue evidence="9">Whole organism</tissue>
    </source>
</reference>
<dbReference type="InterPro" id="IPR031330">
    <property type="entry name" value="Gly_Hdrlase_35_cat"/>
</dbReference>
<dbReference type="InterPro" id="IPR001944">
    <property type="entry name" value="Glycoside_Hdrlase_35"/>
</dbReference>
<feature type="domain" description="Beta-galactosidase 1-like first all-beta" evidence="7">
    <location>
        <begin position="305"/>
        <end position="437"/>
    </location>
</feature>
<feature type="domain" description="Beta-galactosidase galactose-binding" evidence="8">
    <location>
        <begin position="1073"/>
        <end position="1132"/>
    </location>
</feature>
<comment type="catalytic activity">
    <reaction evidence="4">
        <text>Hydrolysis of terminal non-reducing beta-D-galactose residues in beta-D-galactosides.</text>
        <dbReference type="EC" id="3.2.1.23"/>
    </reaction>
</comment>
<reference evidence="9" key="3">
    <citation type="submission" date="2019-06" db="EMBL/GenBank/DDBJ databases">
        <authorList>
            <person name="Poynton C."/>
            <person name="Hasenbein S."/>
            <person name="Benoit J.B."/>
            <person name="Sepulveda M.S."/>
            <person name="Poelchau M.F."/>
            <person name="Murali S.C."/>
            <person name="Chen S."/>
            <person name="Glastad K.M."/>
            <person name="Werren J.H."/>
            <person name="Vineis J.H."/>
            <person name="Bowen J.L."/>
            <person name="Friedrich M."/>
            <person name="Jones J."/>
            <person name="Robertson H.M."/>
            <person name="Feyereisen R."/>
            <person name="Mechler-Hickson A."/>
            <person name="Mathers N."/>
            <person name="Lee C.E."/>
            <person name="Colbourne J.K."/>
            <person name="Biales A."/>
            <person name="Johnston J.S."/>
            <person name="Wellborn G.A."/>
            <person name="Rosendale A.J."/>
            <person name="Cridge A.G."/>
            <person name="Munoz-Torres M.C."/>
            <person name="Bain P.A."/>
            <person name="Manny A.R."/>
            <person name="Major K.M."/>
            <person name="Lambert F.N."/>
            <person name="Vulpe C.D."/>
            <person name="Tuck P."/>
            <person name="Blalock B.J."/>
            <person name="Lin Y.-Y."/>
            <person name="Smith M.E."/>
            <person name="Ochoa-Acuna H."/>
            <person name="Chen M.-J.M."/>
            <person name="Childers C.P."/>
            <person name="Qu J."/>
            <person name="Dugan S."/>
            <person name="Lee S.L."/>
            <person name="Chao H."/>
            <person name="Dinh H."/>
            <person name="Han Y."/>
            <person name="Doddapaneni H."/>
            <person name="Worley K.C."/>
            <person name="Muzny D.M."/>
            <person name="Gibbs R.A."/>
            <person name="Richards S."/>
        </authorList>
    </citation>
    <scope>NUCLEOTIDE SEQUENCE</scope>
    <source>
        <strain evidence="9">HAZT.00-mixed</strain>
        <tissue evidence="9">Whole organism</tissue>
    </source>
</reference>
<dbReference type="InterPro" id="IPR017853">
    <property type="entry name" value="GH"/>
</dbReference>
<dbReference type="PANTHER" id="PTHR23421">
    <property type="entry name" value="BETA-GALACTOSIDASE RELATED"/>
    <property type="match status" value="1"/>
</dbReference>
<dbReference type="PROSITE" id="PS01182">
    <property type="entry name" value="GLYCOSYL_HYDROL_F35"/>
    <property type="match status" value="1"/>
</dbReference>
<evidence type="ECO:0000256" key="2">
    <source>
        <dbReference type="ARBA" id="ARBA00022801"/>
    </source>
</evidence>
<reference evidence="9" key="2">
    <citation type="journal article" date="2018" name="Environ. Sci. Technol.">
        <title>The Toxicogenome of Hyalella azteca: A Model for Sediment Ecotoxicology and Evolutionary Toxicology.</title>
        <authorList>
            <person name="Poynton H.C."/>
            <person name="Hasenbein S."/>
            <person name="Benoit J.B."/>
            <person name="Sepulveda M.S."/>
            <person name="Poelchau M.F."/>
            <person name="Hughes D.S.T."/>
            <person name="Murali S.C."/>
            <person name="Chen S."/>
            <person name="Glastad K.M."/>
            <person name="Goodisman M.A.D."/>
            <person name="Werren J.H."/>
            <person name="Vineis J.H."/>
            <person name="Bowen J.L."/>
            <person name="Friedrich M."/>
            <person name="Jones J."/>
            <person name="Robertson H.M."/>
            <person name="Feyereisen R."/>
            <person name="Mechler-Hickson A."/>
            <person name="Mathers N."/>
            <person name="Lee C.E."/>
            <person name="Colbourne J.K."/>
            <person name="Biales A."/>
            <person name="Johnston J.S."/>
            <person name="Wellborn G.A."/>
            <person name="Rosendale A.J."/>
            <person name="Cridge A.G."/>
            <person name="Munoz-Torres M.C."/>
            <person name="Bain P.A."/>
            <person name="Manny A.R."/>
            <person name="Major K.M."/>
            <person name="Lambert F.N."/>
            <person name="Vulpe C.D."/>
            <person name="Tuck P."/>
            <person name="Blalock B.J."/>
            <person name="Lin Y.Y."/>
            <person name="Smith M.E."/>
            <person name="Ochoa-Acuna H."/>
            <person name="Chen M.M."/>
            <person name="Childers C.P."/>
            <person name="Qu J."/>
            <person name="Dugan S."/>
            <person name="Lee S.L."/>
            <person name="Chao H."/>
            <person name="Dinh H."/>
            <person name="Han Y."/>
            <person name="Doddapaneni H."/>
            <person name="Worley K.C."/>
            <person name="Muzny D.M."/>
            <person name="Gibbs R.A."/>
            <person name="Richards S."/>
        </authorList>
    </citation>
    <scope>NUCLEOTIDE SEQUENCE</scope>
    <source>
        <strain evidence="9">HAZT.00-mixed</strain>
        <tissue evidence="9">Whole organism</tissue>
    </source>
</reference>
<dbReference type="Gene3D" id="2.60.120.260">
    <property type="entry name" value="Galactose-binding domain-like"/>
    <property type="match status" value="4"/>
</dbReference>
<keyword evidence="2 4" id="KW-0378">Hydrolase</keyword>
<dbReference type="Pfam" id="PF21317">
    <property type="entry name" value="BetaGal_ABD_1"/>
    <property type="match status" value="2"/>
</dbReference>
<dbReference type="EC" id="3.2.1.23" evidence="4"/>
<dbReference type="GO" id="GO:0005975">
    <property type="term" value="P:carbohydrate metabolic process"/>
    <property type="evidence" value="ECO:0007669"/>
    <property type="project" value="InterPro"/>
</dbReference>
<name>A0A6A0GSW9_HYAAZ</name>
<feature type="domain" description="Glycoside hydrolase 35 catalytic" evidence="6">
    <location>
        <begin position="8"/>
        <end position="261"/>
    </location>
</feature>
<evidence type="ECO:0000256" key="5">
    <source>
        <dbReference type="RuleBase" id="RU003679"/>
    </source>
</evidence>
<dbReference type="InterPro" id="IPR048912">
    <property type="entry name" value="BetaGal1-like_ABD1"/>
</dbReference>
<proteinExistence type="inferred from homology"/>
<dbReference type="Gene3D" id="3.20.20.80">
    <property type="entry name" value="Glycosidases"/>
    <property type="match status" value="2"/>
</dbReference>
<gene>
    <name evidence="9" type="ORF">HAZT_HAZT000614</name>
</gene>
<evidence type="ECO:0000256" key="4">
    <source>
        <dbReference type="RuleBase" id="RU000675"/>
    </source>
</evidence>
<organism evidence="9">
    <name type="scientific">Hyalella azteca</name>
    <name type="common">Amphipod</name>
    <dbReference type="NCBI Taxonomy" id="294128"/>
    <lineage>
        <taxon>Eukaryota</taxon>
        <taxon>Metazoa</taxon>
        <taxon>Ecdysozoa</taxon>
        <taxon>Arthropoda</taxon>
        <taxon>Crustacea</taxon>
        <taxon>Multicrustacea</taxon>
        <taxon>Malacostraca</taxon>
        <taxon>Eumalacostraca</taxon>
        <taxon>Peracarida</taxon>
        <taxon>Amphipoda</taxon>
        <taxon>Senticaudata</taxon>
        <taxon>Talitrida</taxon>
        <taxon>Talitroidea</taxon>
        <taxon>Hyalellidae</taxon>
        <taxon>Hyalella</taxon>
    </lineage>
</organism>
<dbReference type="SUPFAM" id="SSF49785">
    <property type="entry name" value="Galactose-binding domain-like"/>
    <property type="match status" value="2"/>
</dbReference>
<dbReference type="SUPFAM" id="SSF51445">
    <property type="entry name" value="(Trans)glycosidases"/>
    <property type="match status" value="2"/>
</dbReference>
<evidence type="ECO:0000313" key="9">
    <source>
        <dbReference type="EMBL" id="KAA0187150.1"/>
    </source>
</evidence>
<dbReference type="Proteomes" id="UP000711488">
    <property type="component" value="Unassembled WGS sequence"/>
</dbReference>
<protein>
    <recommendedName>
        <fullName evidence="4">Beta-galactosidase</fullName>
        <ecNumber evidence="4">3.2.1.23</ecNumber>
    </recommendedName>
</protein>
<feature type="domain" description="Glycoside hydrolase 35 catalytic" evidence="6">
    <location>
        <begin position="722"/>
        <end position="868"/>
    </location>
</feature>
<keyword evidence="3 4" id="KW-0326">Glycosidase</keyword>
<comment type="caution">
    <text evidence="9">The sequence shown here is derived from an EMBL/GenBank/DDBJ whole genome shotgun (WGS) entry which is preliminary data.</text>
</comment>
<dbReference type="AlphaFoldDB" id="A0A6A0GSW9"/>
<evidence type="ECO:0000256" key="1">
    <source>
        <dbReference type="ARBA" id="ARBA00009809"/>
    </source>
</evidence>
<dbReference type="PRINTS" id="PR00742">
    <property type="entry name" value="GLHYDRLASE35"/>
</dbReference>
<evidence type="ECO:0000259" key="7">
    <source>
        <dbReference type="Pfam" id="PF21317"/>
    </source>
</evidence>
<evidence type="ECO:0000259" key="6">
    <source>
        <dbReference type="Pfam" id="PF01301"/>
    </source>
</evidence>
<evidence type="ECO:0000256" key="3">
    <source>
        <dbReference type="ARBA" id="ARBA00023295"/>
    </source>
</evidence>
<dbReference type="OrthoDB" id="1657402at2759"/>
<evidence type="ECO:0000259" key="8">
    <source>
        <dbReference type="Pfam" id="PF21467"/>
    </source>
</evidence>
<dbReference type="InterPro" id="IPR048913">
    <property type="entry name" value="BetaGal_gal-bd"/>
</dbReference>
<sequence length="1148" mass="129260">MGEDMSPFLDLRSFVQMAQEEDLFVNLRPGPYICAEWEFGGLPSWLQRDPTMHVRTYYDNYRSAVAAYFGALLPQVADLEFTEGGPIIAVQVENEYGHFGYDDEPRDRLYLSFLRDLLLDGGLDSALLYTSDSTVDRLDWGTLPGLLFQTTNFQAAAEENLSLLRTLQPNRPLMVSEFWSGWFDKWMNSGHSVWNEEDFTSTLDYVLSQKASLNFYMFIGGTNFGFMTGDFLVTSYDYGAPLSEAGDYTTKYTILTNLIAQYSPLSGIVDNPAGPEQRAKAEYGNFPIAESLHFASLESFVNDEPLNMEALDMNNGNGQSYGYLLYSTNVKLQAPQSELLIRGHVRDMAQVLLNGELQNKPYEEINDTSAFGFWDGRDKSIVLPGTGNVDRVEILVENLGRVNFGAAHQFYQKKGLWEGDVLVDRERVLGWTMTPLELKKSFVNGLTGWEPFTASANGPAMYRTTVTLSAPPLDTFLDMRQWNKGVVFVNGFNVGRYWSVGPQRTLYVPAPLLVQGDNQVSEDNICYLGINLQQVQSCLSVTLYEYYVPDGVPSTGLVAEGETFTLNGKNLTIFSGSFHYFRVHPDYWRETFKKMRAAGLNTVQTYVPWNLHEPRQGEYDFGELGEDMSPFLDLRSFVQMAQEEDLFVLFRPGPYICSEWEFGGMPSWLQRDPTMHVRTYYDNYRSAVAAYFGALLPQVADLEFTEGGPIIAVQNLTLSSGLDNSLLYTSDSPASKLDWGTLPGVLQTANFQRDAESNLSMLKLLQPNRPMMVTEFWSGWFDHWLADVHTDWDVDEFATTLDYILSHGSSVNFYMFIGGTNFGFMAGANAVPTWPTYAPIVTSYDYGAPLSEAGDYTEKYSRLVELIALYNPLNGIVDNPVGPAQRQKAAYGDFPVTEILDIYSLISQAPVKFVNDEPLNMEALDMNNGNGQSYGYLLYSTNVKLQVPQSELLIRGHVRDMAQVFVDLVVQTKPYQHLNDVNDFGFWNGRDKNISLPGTGNPADRLDILVENLGRVNYGAAHNFYQKKGLWEGDVLVDRERVLGWTMTPLEFKKSFVNGLTGWEPFTTSANGPAMYRTTVTLSSPPLDTFLDMRQWNKGVVFVNGFNVGRYWSVGPQRTLYVPAPLLVQGDNQVGSARMLKIMVKFLD</sequence>
<dbReference type="FunFam" id="2.60.120.260:FF:000049">
    <property type="entry name" value="Beta-galactosidase"/>
    <property type="match status" value="2"/>
</dbReference>
<feature type="domain" description="Beta-galactosidase 1-like first all-beta" evidence="7">
    <location>
        <begin position="918"/>
        <end position="1051"/>
    </location>
</feature>
<feature type="domain" description="Beta-galactosidase galactose-binding" evidence="8">
    <location>
        <begin position="459"/>
        <end position="518"/>
    </location>
</feature>
<dbReference type="Pfam" id="PF01301">
    <property type="entry name" value="Glyco_hydro_35"/>
    <property type="match status" value="3"/>
</dbReference>
<accession>A0A6A0GSW9</accession>
<dbReference type="InterPro" id="IPR008979">
    <property type="entry name" value="Galactose-bd-like_sf"/>
</dbReference>
<dbReference type="GO" id="GO:0004565">
    <property type="term" value="F:beta-galactosidase activity"/>
    <property type="evidence" value="ECO:0007669"/>
    <property type="project" value="UniProtKB-EC"/>
</dbReference>
<comment type="similarity">
    <text evidence="1 5">Belongs to the glycosyl hydrolase 35 family.</text>
</comment>
<dbReference type="EMBL" id="JQDR03015116">
    <property type="protein sequence ID" value="KAA0187150.1"/>
    <property type="molecule type" value="Genomic_DNA"/>
</dbReference>
<dbReference type="InterPro" id="IPR019801">
    <property type="entry name" value="Glyco_hydro_35_CS"/>
</dbReference>
<feature type="domain" description="Glycoside hydrolase 35 catalytic" evidence="6">
    <location>
        <begin position="564"/>
        <end position="714"/>
    </location>
</feature>